<protein>
    <submittedName>
        <fullName evidence="2">Uncharacterized protein</fullName>
    </submittedName>
</protein>
<dbReference type="EMBL" id="JYDJ01003565">
    <property type="protein sequence ID" value="KRX29190.1"/>
    <property type="molecule type" value="Genomic_DNA"/>
</dbReference>
<evidence type="ECO:0000313" key="6">
    <source>
        <dbReference type="EMBL" id="KRX30900.1"/>
    </source>
</evidence>
<organism evidence="2 7">
    <name type="scientific">Trichinella murrelli</name>
    <dbReference type="NCBI Taxonomy" id="144512"/>
    <lineage>
        <taxon>Eukaryota</taxon>
        <taxon>Metazoa</taxon>
        <taxon>Ecdysozoa</taxon>
        <taxon>Nematoda</taxon>
        <taxon>Enoplea</taxon>
        <taxon>Dorylaimia</taxon>
        <taxon>Trichinellida</taxon>
        <taxon>Trichinellidae</taxon>
        <taxon>Trichinella</taxon>
    </lineage>
</organism>
<evidence type="ECO:0000313" key="5">
    <source>
        <dbReference type="EMBL" id="KRX29846.1"/>
    </source>
</evidence>
<comment type="caution">
    <text evidence="2">The sequence shown here is derived from an EMBL/GenBank/DDBJ whole genome shotgun (WGS) entry which is preliminary data.</text>
</comment>
<dbReference type="EMBL" id="JYDJ01002126">
    <property type="protein sequence ID" value="KRX30900.1"/>
    <property type="molecule type" value="Genomic_DNA"/>
</dbReference>
<evidence type="ECO:0000313" key="3">
    <source>
        <dbReference type="EMBL" id="KRX29190.1"/>
    </source>
</evidence>
<evidence type="ECO:0000313" key="2">
    <source>
        <dbReference type="EMBL" id="KRX29142.1"/>
    </source>
</evidence>
<keyword evidence="7" id="KW-1185">Reference proteome</keyword>
<dbReference type="AlphaFoldDB" id="A0A0V0SRI1"/>
<reference evidence="2 7" key="1">
    <citation type="submission" date="2015-01" db="EMBL/GenBank/DDBJ databases">
        <title>Evolution of Trichinella species and genotypes.</title>
        <authorList>
            <person name="Korhonen P.K."/>
            <person name="Edoardo P."/>
            <person name="Giuseppe L.R."/>
            <person name="Gasser R.B."/>
        </authorList>
    </citation>
    <scope>NUCLEOTIDE SEQUENCE [LARGE SCALE GENOMIC DNA]</scope>
    <source>
        <strain evidence="2">ISS417</strain>
    </source>
</reference>
<dbReference type="Proteomes" id="UP000055048">
    <property type="component" value="Unassembled WGS sequence"/>
</dbReference>
<evidence type="ECO:0000313" key="7">
    <source>
        <dbReference type="Proteomes" id="UP000055048"/>
    </source>
</evidence>
<proteinExistence type="predicted"/>
<dbReference type="EMBL" id="JYDJ01002930">
    <property type="protein sequence ID" value="KRX29846.1"/>
    <property type="molecule type" value="Genomic_DNA"/>
</dbReference>
<dbReference type="EMBL" id="JYDJ01003806">
    <property type="protein sequence ID" value="KRX28981.1"/>
    <property type="molecule type" value="Genomic_DNA"/>
</dbReference>
<evidence type="ECO:0000313" key="4">
    <source>
        <dbReference type="EMBL" id="KRX29618.1"/>
    </source>
</evidence>
<dbReference type="EMBL" id="JYDJ01003125">
    <property type="protein sequence ID" value="KRX29618.1"/>
    <property type="molecule type" value="Genomic_DNA"/>
</dbReference>
<sequence length="30" mass="3403">MERWLCDSTVLYSNRLCGHTPNVSNKSCST</sequence>
<accession>A0A0V0SRI1</accession>
<name>A0A0V0SRI1_9BILA</name>
<dbReference type="EMBL" id="JYDJ01003627">
    <property type="protein sequence ID" value="KRX29142.1"/>
    <property type="molecule type" value="Genomic_DNA"/>
</dbReference>
<evidence type="ECO:0000313" key="1">
    <source>
        <dbReference type="EMBL" id="KRX28981.1"/>
    </source>
</evidence>
<gene>
    <name evidence="1" type="ORF">T05_14763</name>
    <name evidence="4" type="ORF">T05_4033</name>
    <name evidence="5" type="ORF">T05_5435</name>
    <name evidence="6" type="ORF">T05_7530</name>
    <name evidence="3" type="ORF">T05_8115</name>
    <name evidence="2" type="ORF">T05_8469</name>
</gene>